<dbReference type="PANTHER" id="PTHR43445">
    <property type="entry name" value="UDP-N-ACETYLMURAMATE--L-ALANINE LIGASE-RELATED"/>
    <property type="match status" value="1"/>
</dbReference>
<evidence type="ECO:0000259" key="2">
    <source>
        <dbReference type="Pfam" id="PF08245"/>
    </source>
</evidence>
<evidence type="ECO:0000313" key="3">
    <source>
        <dbReference type="EMBL" id="SDM21111.1"/>
    </source>
</evidence>
<dbReference type="InterPro" id="IPR050061">
    <property type="entry name" value="MurCDEF_pg_biosynth"/>
</dbReference>
<dbReference type="InterPro" id="IPR036565">
    <property type="entry name" value="Mur-like_cat_sf"/>
</dbReference>
<reference evidence="3 4" key="1">
    <citation type="submission" date="2016-10" db="EMBL/GenBank/DDBJ databases">
        <authorList>
            <person name="de Groot N.N."/>
        </authorList>
    </citation>
    <scope>NUCLEOTIDE SEQUENCE [LARGE SCALE GENOMIC DNA]</scope>
    <source>
        <strain evidence="3 4">DSM 25186</strain>
    </source>
</reference>
<dbReference type="Gene3D" id="3.40.50.720">
    <property type="entry name" value="NAD(P)-binding Rossmann-like Domain"/>
    <property type="match status" value="1"/>
</dbReference>
<dbReference type="EMBL" id="FNFO01000011">
    <property type="protein sequence ID" value="SDM21111.1"/>
    <property type="molecule type" value="Genomic_DNA"/>
</dbReference>
<dbReference type="InterPro" id="IPR013221">
    <property type="entry name" value="Mur_ligase_cen"/>
</dbReference>
<protein>
    <submittedName>
        <fullName evidence="3">UDP-N-acetylmuramate: L-alanyl-gamma-D-glutamyl-meso-diaminopimelate ligase</fullName>
    </submittedName>
</protein>
<feature type="domain" description="Mur ligase central" evidence="2">
    <location>
        <begin position="113"/>
        <end position="285"/>
    </location>
</feature>
<keyword evidence="4" id="KW-1185">Reference proteome</keyword>
<dbReference type="AlphaFoldDB" id="A0A1G9RD65"/>
<keyword evidence="3" id="KW-0436">Ligase</keyword>
<evidence type="ECO:0000259" key="1">
    <source>
        <dbReference type="Pfam" id="PF01225"/>
    </source>
</evidence>
<dbReference type="Gene3D" id="3.90.190.20">
    <property type="entry name" value="Mur ligase, C-terminal domain"/>
    <property type="match status" value="1"/>
</dbReference>
<dbReference type="Proteomes" id="UP000198510">
    <property type="component" value="Unassembled WGS sequence"/>
</dbReference>
<name>A0A1G9RD65_9BACT</name>
<dbReference type="STRING" id="1075417.SAMN05421823_111115"/>
<dbReference type="RefSeq" id="WP_089686669.1">
    <property type="nucleotide sequence ID" value="NZ_FNFO01000011.1"/>
</dbReference>
<gene>
    <name evidence="3" type="ORF">SAMN05421823_111115</name>
</gene>
<dbReference type="InterPro" id="IPR036615">
    <property type="entry name" value="Mur_ligase_C_dom_sf"/>
</dbReference>
<dbReference type="Pfam" id="PF08245">
    <property type="entry name" value="Mur_ligase_M"/>
    <property type="match status" value="1"/>
</dbReference>
<accession>A0A1G9RD65</accession>
<evidence type="ECO:0000313" key="4">
    <source>
        <dbReference type="Proteomes" id="UP000198510"/>
    </source>
</evidence>
<dbReference type="OrthoDB" id="9804126at2"/>
<proteinExistence type="predicted"/>
<dbReference type="GO" id="GO:0005524">
    <property type="term" value="F:ATP binding"/>
    <property type="evidence" value="ECO:0007669"/>
    <property type="project" value="InterPro"/>
</dbReference>
<dbReference type="SUPFAM" id="SSF53623">
    <property type="entry name" value="MurD-like peptide ligases, catalytic domain"/>
    <property type="match status" value="1"/>
</dbReference>
<dbReference type="Pfam" id="PF01225">
    <property type="entry name" value="Mur_ligase"/>
    <property type="match status" value="1"/>
</dbReference>
<dbReference type="Gene3D" id="3.40.1190.10">
    <property type="entry name" value="Mur-like, catalytic domain"/>
    <property type="match status" value="1"/>
</dbReference>
<dbReference type="PANTHER" id="PTHR43445:SF5">
    <property type="entry name" value="UDP-N-ACETYLMURAMATE--L-ALANYL-GAMMA-D-GLUTAMYL-MESO-2,6-DIAMINOHEPTANDIOATE LIGASE"/>
    <property type="match status" value="1"/>
</dbReference>
<sequence>MTQLPRKIHLIAIGGSVMHNLAIALHEKGFQVTGSDDHIRNPAKDRLARLGLLPDEEGWFPERITADLDAVILGMHARKDNPELAKAQELNLPIYSFPEYVYQQCRDKQRVVVAGSHGKTSITSMLMHVLNYYNRKFDYLVGAQVEGFENQVKLTDDAPVVIIEGDEYLASPLDPTPKFLHYHHHIGLVSGIAWDHINVYPDFEDYVRQFDLFADATPKGGTLVYCEEDDLVTVICKKERADVTALPYEALPAKVIDGQTSLVLDDQKYPLQVFGHHNLLNMSGAKTILMRLGITEPMFYEAIQSFRGAANRLELLAQNGTTNVYKDFAHAPSKLKATCQAVRDQFPDRRLIACLELHTFSSINPEFLKQYAFTYTAADVPVVFYNPETSRRKQMHVLTESDIKAAFEEPDLKIFTDSAALQTWLEQQDWTETNLLLMSSGGFEGLNMQALADQLTKPLAR</sequence>
<feature type="domain" description="Mur ligase N-terminal catalytic" evidence="1">
    <location>
        <begin position="7"/>
        <end position="105"/>
    </location>
</feature>
<dbReference type="GO" id="GO:0016881">
    <property type="term" value="F:acid-amino acid ligase activity"/>
    <property type="evidence" value="ECO:0007669"/>
    <property type="project" value="InterPro"/>
</dbReference>
<dbReference type="SUPFAM" id="SSF51984">
    <property type="entry name" value="MurCD N-terminal domain"/>
    <property type="match status" value="1"/>
</dbReference>
<dbReference type="SUPFAM" id="SSF53244">
    <property type="entry name" value="MurD-like peptide ligases, peptide-binding domain"/>
    <property type="match status" value="1"/>
</dbReference>
<dbReference type="InterPro" id="IPR000713">
    <property type="entry name" value="Mur_ligase_N"/>
</dbReference>
<organism evidence="3 4">
    <name type="scientific">Catalinimonas alkaloidigena</name>
    <dbReference type="NCBI Taxonomy" id="1075417"/>
    <lineage>
        <taxon>Bacteria</taxon>
        <taxon>Pseudomonadati</taxon>
        <taxon>Bacteroidota</taxon>
        <taxon>Cytophagia</taxon>
        <taxon>Cytophagales</taxon>
        <taxon>Catalimonadaceae</taxon>
        <taxon>Catalinimonas</taxon>
    </lineage>
</organism>